<accession>A0AAD2G9L0</accession>
<protein>
    <submittedName>
        <fullName evidence="2">Uncharacterized protein</fullName>
    </submittedName>
</protein>
<proteinExistence type="predicted"/>
<sequence>MAKSSPRSAAPSPTSTMEPLEETTRYNLTAEGNFDPVIQHINTSAGIRPIGPPSKSKIPHAAKRVVVPSPLQIGRTSTIPGLMEFLTKNVGFFKTPPNAFSDYLTSMDIESIRDLAEAVEDDDVMAGSMRMVLRNSRKARSSKPFLQSRL</sequence>
<evidence type="ECO:0000313" key="3">
    <source>
        <dbReference type="Proteomes" id="UP001295423"/>
    </source>
</evidence>
<feature type="region of interest" description="Disordered" evidence="1">
    <location>
        <begin position="1"/>
        <end position="21"/>
    </location>
</feature>
<feature type="compositionally biased region" description="Low complexity" evidence="1">
    <location>
        <begin position="1"/>
        <end position="16"/>
    </location>
</feature>
<gene>
    <name evidence="2" type="ORF">CYCCA115_LOCUS22459</name>
</gene>
<evidence type="ECO:0000256" key="1">
    <source>
        <dbReference type="SAM" id="MobiDB-lite"/>
    </source>
</evidence>
<dbReference type="AlphaFoldDB" id="A0AAD2G9L0"/>
<name>A0AAD2G9L0_9STRA</name>
<dbReference type="EMBL" id="CAKOGP040002313">
    <property type="protein sequence ID" value="CAJ1966874.1"/>
    <property type="molecule type" value="Genomic_DNA"/>
</dbReference>
<organism evidence="2 3">
    <name type="scientific">Cylindrotheca closterium</name>
    <dbReference type="NCBI Taxonomy" id="2856"/>
    <lineage>
        <taxon>Eukaryota</taxon>
        <taxon>Sar</taxon>
        <taxon>Stramenopiles</taxon>
        <taxon>Ochrophyta</taxon>
        <taxon>Bacillariophyta</taxon>
        <taxon>Bacillariophyceae</taxon>
        <taxon>Bacillariophycidae</taxon>
        <taxon>Bacillariales</taxon>
        <taxon>Bacillariaceae</taxon>
        <taxon>Cylindrotheca</taxon>
    </lineage>
</organism>
<keyword evidence="3" id="KW-1185">Reference proteome</keyword>
<reference evidence="2" key="1">
    <citation type="submission" date="2023-08" db="EMBL/GenBank/DDBJ databases">
        <authorList>
            <person name="Audoor S."/>
            <person name="Bilcke G."/>
        </authorList>
    </citation>
    <scope>NUCLEOTIDE SEQUENCE</scope>
</reference>
<comment type="caution">
    <text evidence="2">The sequence shown here is derived from an EMBL/GenBank/DDBJ whole genome shotgun (WGS) entry which is preliminary data.</text>
</comment>
<dbReference type="Proteomes" id="UP001295423">
    <property type="component" value="Unassembled WGS sequence"/>
</dbReference>
<evidence type="ECO:0000313" key="2">
    <source>
        <dbReference type="EMBL" id="CAJ1966874.1"/>
    </source>
</evidence>